<protein>
    <submittedName>
        <fullName evidence="3">FBA_2 domain-containing protein</fullName>
    </submittedName>
</protein>
<evidence type="ECO:0000313" key="3">
    <source>
        <dbReference type="WBParaSite" id="Csp11.Scaffold629.g11962.t1"/>
    </source>
</evidence>
<dbReference type="WBParaSite" id="Csp11.Scaffold629.g11962.t1">
    <property type="protein sequence ID" value="Csp11.Scaffold629.g11962.t1"/>
    <property type="gene ID" value="Csp11.Scaffold629.g11962"/>
</dbReference>
<proteinExistence type="predicted"/>
<evidence type="ECO:0000259" key="1">
    <source>
        <dbReference type="Pfam" id="PF07735"/>
    </source>
</evidence>
<organism evidence="2 3">
    <name type="scientific">Caenorhabditis tropicalis</name>
    <dbReference type="NCBI Taxonomy" id="1561998"/>
    <lineage>
        <taxon>Eukaryota</taxon>
        <taxon>Metazoa</taxon>
        <taxon>Ecdysozoa</taxon>
        <taxon>Nematoda</taxon>
        <taxon>Chromadorea</taxon>
        <taxon>Rhabditida</taxon>
        <taxon>Rhabditina</taxon>
        <taxon>Rhabditomorpha</taxon>
        <taxon>Rhabditoidea</taxon>
        <taxon>Rhabditidae</taxon>
        <taxon>Peloderinae</taxon>
        <taxon>Caenorhabditis</taxon>
    </lineage>
</organism>
<dbReference type="Pfam" id="PF07735">
    <property type="entry name" value="FBA_2"/>
    <property type="match status" value="1"/>
</dbReference>
<reference evidence="3" key="1">
    <citation type="submission" date="2016-11" db="UniProtKB">
        <authorList>
            <consortium name="WormBaseParasite"/>
        </authorList>
    </citation>
    <scope>IDENTIFICATION</scope>
</reference>
<sequence length="170" mass="19636">MDVVCDLEGLDDDLKYLVTSFKILGILSISAPSYKENFQMEIPESIYSLNLSFSSFIGYEQFQKLKQQEIILRGAILTDQEINRFLKSWMSRESHLELKLFQIRISGPEAKDVIMDVPHEVTTDPSVVEMLNGQFRYSNIECGYNIKRSDGKTATVCFGNRFDMLYMIVY</sequence>
<dbReference type="AlphaFoldDB" id="A0A1I7TUP0"/>
<dbReference type="InterPro" id="IPR012885">
    <property type="entry name" value="F-box_Sdz-33"/>
</dbReference>
<accession>A0A1I7TUP0</accession>
<dbReference type="Proteomes" id="UP000095282">
    <property type="component" value="Unplaced"/>
</dbReference>
<dbReference type="PANTHER" id="PTHR21503">
    <property type="entry name" value="F-BOX-CONTAINING HYPOTHETICAL PROTEIN C.ELEGANS"/>
    <property type="match status" value="1"/>
</dbReference>
<keyword evidence="2" id="KW-1185">Reference proteome</keyword>
<dbReference type="PANTHER" id="PTHR21503:SF8">
    <property type="entry name" value="F-BOX ASSOCIATED DOMAIN-CONTAINING PROTEIN-RELATED"/>
    <property type="match status" value="1"/>
</dbReference>
<name>A0A1I7TUP0_9PELO</name>
<feature type="domain" description="Sdz-33 F-box" evidence="1">
    <location>
        <begin position="41"/>
        <end position="103"/>
    </location>
</feature>
<evidence type="ECO:0000313" key="2">
    <source>
        <dbReference type="Proteomes" id="UP000095282"/>
    </source>
</evidence>